<sequence length="74" mass="8284">MKQVLEHIVKGIVKHPEDVVVVEFDEANGKVLEIVVNEEDVGQVIGKDGRTIKSLKVLLSALFDVEDFTLRVVR</sequence>
<dbReference type="PATRIC" id="fig|1123384.7.peg.2000"/>
<dbReference type="PANTHER" id="PTHR34654:SF1">
    <property type="entry name" value="RNA-BINDING PROTEIN KHPA"/>
    <property type="match status" value="1"/>
</dbReference>
<evidence type="ECO:0000313" key="4">
    <source>
        <dbReference type="EMBL" id="AJC74451.1"/>
    </source>
</evidence>
<proteinExistence type="inferred from homology"/>
<keyword evidence="3" id="KW-0143">Chaperone</keyword>
<dbReference type="OrthoDB" id="9812389at2"/>
<comment type="function">
    <text evidence="3">A probable RNA chaperone. Forms a complex with KhpB which binds to cellular RNA and controls its expression. Plays a role in peptidoglycan (PG) homeostasis and cell length regulation.</text>
</comment>
<dbReference type="GO" id="GO:0009252">
    <property type="term" value="P:peptidoglycan biosynthetic process"/>
    <property type="evidence" value="ECO:0007669"/>
    <property type="project" value="UniProtKB-UniRule"/>
</dbReference>
<comment type="similarity">
    <text evidence="3">Belongs to the KhpA RNA-binding protein family.</text>
</comment>
<dbReference type="PANTHER" id="PTHR34654">
    <property type="entry name" value="UPF0109 PROTEIN SCO5592"/>
    <property type="match status" value="1"/>
</dbReference>
<dbReference type="InterPro" id="IPR009019">
    <property type="entry name" value="KH_sf_prok-type"/>
</dbReference>
<name>A0A0X1KTA3_9THEM</name>
<keyword evidence="1 3" id="KW-0963">Cytoplasm</keyword>
<keyword evidence="3" id="KW-0133">Cell shape</keyword>
<organism evidence="4 5">
    <name type="scientific">Pseudothermotoga hypogea DSM 11164 = NBRC 106472</name>
    <dbReference type="NCBI Taxonomy" id="1123384"/>
    <lineage>
        <taxon>Bacteria</taxon>
        <taxon>Thermotogati</taxon>
        <taxon>Thermotogota</taxon>
        <taxon>Thermotogae</taxon>
        <taxon>Thermotogales</taxon>
        <taxon>Thermotogaceae</taxon>
        <taxon>Pseudothermotoga</taxon>
    </lineage>
</organism>
<dbReference type="PROSITE" id="PS50084">
    <property type="entry name" value="KH_TYPE_1"/>
    <property type="match status" value="1"/>
</dbReference>
<dbReference type="RefSeq" id="WP_031502589.1">
    <property type="nucleotide sequence ID" value="NC_022795.1"/>
</dbReference>
<keyword evidence="3" id="KW-0961">Cell wall biogenesis/degradation</keyword>
<evidence type="ECO:0000256" key="1">
    <source>
        <dbReference type="ARBA" id="ARBA00022490"/>
    </source>
</evidence>
<comment type="subunit">
    <text evidence="3">Forms a complex with KhpB.</text>
</comment>
<dbReference type="CDD" id="cd22533">
    <property type="entry name" value="KH-II_YlqC-like"/>
    <property type="match status" value="1"/>
</dbReference>
<dbReference type="GO" id="GO:0003723">
    <property type="term" value="F:RNA binding"/>
    <property type="evidence" value="ECO:0007669"/>
    <property type="project" value="UniProtKB-UniRule"/>
</dbReference>
<dbReference type="Gene3D" id="3.30.300.20">
    <property type="match status" value="1"/>
</dbReference>
<dbReference type="AlphaFoldDB" id="A0A0X1KTA3"/>
<dbReference type="GO" id="GO:0008360">
    <property type="term" value="P:regulation of cell shape"/>
    <property type="evidence" value="ECO:0007669"/>
    <property type="project" value="UniProtKB-KW"/>
</dbReference>
<keyword evidence="5" id="KW-1185">Reference proteome</keyword>
<keyword evidence="2 3" id="KW-0694">RNA-binding</keyword>
<reference evidence="4 5" key="1">
    <citation type="submission" date="2014-01" db="EMBL/GenBank/DDBJ databases">
        <title>Genome sequencing of Thermotog hypogea.</title>
        <authorList>
            <person name="Zhang X."/>
            <person name="Alvare G."/>
            <person name="Fristensky B."/>
            <person name="Chen L."/>
            <person name="Suen T."/>
            <person name="Chen Q."/>
            <person name="Ma K."/>
        </authorList>
    </citation>
    <scope>NUCLEOTIDE SEQUENCE [LARGE SCALE GENOMIC DNA]</scope>
    <source>
        <strain evidence="4 5">DSM 11164</strain>
    </source>
</reference>
<dbReference type="SUPFAM" id="SSF54814">
    <property type="entry name" value="Prokaryotic type KH domain (KH-domain type II)"/>
    <property type="match status" value="1"/>
</dbReference>
<dbReference type="InterPro" id="IPR015946">
    <property type="entry name" value="KH_dom-like_a/b"/>
</dbReference>
<dbReference type="PaxDb" id="1123384-AJ81_09965"/>
<dbReference type="InterPro" id="IPR020627">
    <property type="entry name" value="KhpA"/>
</dbReference>
<protein>
    <recommendedName>
        <fullName evidence="3">RNA-binding protein KhpA</fullName>
    </recommendedName>
    <alternativeName>
        <fullName evidence="3">KH-domain protein A</fullName>
    </alternativeName>
</protein>
<accession>A0A0X1KTA3</accession>
<dbReference type="HAMAP" id="MF_00088">
    <property type="entry name" value="KhpA"/>
    <property type="match status" value="1"/>
</dbReference>
<dbReference type="Proteomes" id="UP000077469">
    <property type="component" value="Chromosome"/>
</dbReference>
<evidence type="ECO:0000313" key="5">
    <source>
        <dbReference type="Proteomes" id="UP000077469"/>
    </source>
</evidence>
<dbReference type="Pfam" id="PF13083">
    <property type="entry name" value="KH_KhpA-B"/>
    <property type="match status" value="1"/>
</dbReference>
<evidence type="ECO:0000256" key="2">
    <source>
        <dbReference type="ARBA" id="ARBA00022884"/>
    </source>
</evidence>
<dbReference type="EMBL" id="CP007141">
    <property type="protein sequence ID" value="AJC74451.1"/>
    <property type="molecule type" value="Genomic_DNA"/>
</dbReference>
<dbReference type="STRING" id="1123384.AJ81_09965"/>
<comment type="subcellular location">
    <subcellularLocation>
        <location evidence="3">Cytoplasm</location>
    </subcellularLocation>
</comment>
<dbReference type="KEGG" id="phy:AJ81_09965"/>
<evidence type="ECO:0000256" key="3">
    <source>
        <dbReference type="HAMAP-Rule" id="MF_00088"/>
    </source>
</evidence>
<dbReference type="GO" id="GO:0071555">
    <property type="term" value="P:cell wall organization"/>
    <property type="evidence" value="ECO:0007669"/>
    <property type="project" value="UniProtKB-KW"/>
</dbReference>
<gene>
    <name evidence="3" type="primary">khpA</name>
    <name evidence="4" type="ORF">AJ81_09965</name>
</gene>
<dbReference type="GO" id="GO:0005737">
    <property type="term" value="C:cytoplasm"/>
    <property type="evidence" value="ECO:0007669"/>
    <property type="project" value="UniProtKB-SubCell"/>
</dbReference>